<organism evidence="2 3">
    <name type="scientific">Blastomyces silverae</name>
    <dbReference type="NCBI Taxonomy" id="2060906"/>
    <lineage>
        <taxon>Eukaryota</taxon>
        <taxon>Fungi</taxon>
        <taxon>Dikarya</taxon>
        <taxon>Ascomycota</taxon>
        <taxon>Pezizomycotina</taxon>
        <taxon>Eurotiomycetes</taxon>
        <taxon>Eurotiomycetidae</taxon>
        <taxon>Onygenales</taxon>
        <taxon>Ajellomycetaceae</taxon>
        <taxon>Blastomyces</taxon>
    </lineage>
</organism>
<accession>A0A0H1BTY6</accession>
<protein>
    <submittedName>
        <fullName evidence="2">Uncharacterized protein</fullName>
    </submittedName>
</protein>
<name>A0A0H1BTY6_9EURO</name>
<gene>
    <name evidence="2" type="ORF">EMPG_12436</name>
</gene>
<evidence type="ECO:0000313" key="2">
    <source>
        <dbReference type="EMBL" id="KLJ12536.1"/>
    </source>
</evidence>
<evidence type="ECO:0000256" key="1">
    <source>
        <dbReference type="SAM" id="MobiDB-lite"/>
    </source>
</evidence>
<feature type="region of interest" description="Disordered" evidence="1">
    <location>
        <begin position="1"/>
        <end position="41"/>
    </location>
</feature>
<dbReference type="STRING" id="2060906.A0A0H1BTY6"/>
<dbReference type="EMBL" id="LDEV01000831">
    <property type="protein sequence ID" value="KLJ12536.1"/>
    <property type="molecule type" value="Genomic_DNA"/>
</dbReference>
<dbReference type="OrthoDB" id="10535665at2759"/>
<dbReference type="Proteomes" id="UP000053573">
    <property type="component" value="Unassembled WGS sequence"/>
</dbReference>
<dbReference type="AlphaFoldDB" id="A0A0H1BTY6"/>
<sequence>MTPQTRAGTDSTSLFREESNSSASEVHTSQQGSGSISSSAQSVPEPQIILLPSQPLHTYVYQDKKRIDVADPSKYKSKSLIKYHNFTCALEWKYRLNLQKFNTHETRVIYTTNLLDSTSVTTWATQEQELECANDEIT</sequence>
<feature type="compositionally biased region" description="Low complexity" evidence="1">
    <location>
        <begin position="29"/>
        <end position="41"/>
    </location>
</feature>
<evidence type="ECO:0000313" key="3">
    <source>
        <dbReference type="Proteomes" id="UP000053573"/>
    </source>
</evidence>
<comment type="caution">
    <text evidence="2">The sequence shown here is derived from an EMBL/GenBank/DDBJ whole genome shotgun (WGS) entry which is preliminary data.</text>
</comment>
<proteinExistence type="predicted"/>
<reference evidence="3" key="1">
    <citation type="journal article" date="2015" name="PLoS Genet.">
        <title>The dynamic genome and transcriptome of the human fungal pathogen Blastomyces and close relative Emmonsia.</title>
        <authorList>
            <person name="Munoz J.F."/>
            <person name="Gauthier G.M."/>
            <person name="Desjardins C.A."/>
            <person name="Gallo J.E."/>
            <person name="Holder J."/>
            <person name="Sullivan T.D."/>
            <person name="Marty A.J."/>
            <person name="Carmen J.C."/>
            <person name="Chen Z."/>
            <person name="Ding L."/>
            <person name="Gujja S."/>
            <person name="Magrini V."/>
            <person name="Misas E."/>
            <person name="Mitreva M."/>
            <person name="Priest M."/>
            <person name="Saif S."/>
            <person name="Whiston E.A."/>
            <person name="Young S."/>
            <person name="Zeng Q."/>
            <person name="Goldman W.E."/>
            <person name="Mardis E.R."/>
            <person name="Taylor J.W."/>
            <person name="McEwen J.G."/>
            <person name="Clay O.K."/>
            <person name="Klein B.S."/>
            <person name="Cuomo C.A."/>
        </authorList>
    </citation>
    <scope>NUCLEOTIDE SEQUENCE [LARGE SCALE GENOMIC DNA]</scope>
    <source>
        <strain evidence="3">UAMH 139</strain>
    </source>
</reference>
<keyword evidence="3" id="KW-1185">Reference proteome</keyword>
<feature type="compositionally biased region" description="Polar residues" evidence="1">
    <location>
        <begin position="1"/>
        <end position="28"/>
    </location>
</feature>